<dbReference type="AlphaFoldDB" id="A0A3A3G1W6"/>
<dbReference type="EC" id="2.3.1.8" evidence="2"/>
<dbReference type="PANTHER" id="PTHR43356:SF1">
    <property type="entry name" value="PHOSPHATE ACETYLTRANSFERASE EUTD"/>
    <property type="match status" value="1"/>
</dbReference>
<keyword evidence="7" id="KW-1185">Reference proteome</keyword>
<protein>
    <recommendedName>
        <fullName evidence="2">phosphate acetyltransferase</fullName>
        <ecNumber evidence="2">2.3.1.8</ecNumber>
    </recommendedName>
</protein>
<comment type="similarity">
    <text evidence="1">Belongs to the phosphate acetyltransferase and butyryltransferase family.</text>
</comment>
<dbReference type="NCBIfam" id="NF007233">
    <property type="entry name" value="PRK09653.1"/>
    <property type="match status" value="1"/>
</dbReference>
<keyword evidence="3 6" id="KW-0808">Transferase</keyword>
<dbReference type="Proteomes" id="UP000265955">
    <property type="component" value="Unassembled WGS sequence"/>
</dbReference>
<dbReference type="SUPFAM" id="SSF53659">
    <property type="entry name" value="Isocitrate/Isopropylmalate dehydrogenase-like"/>
    <property type="match status" value="1"/>
</dbReference>
<dbReference type="PIRSF" id="PIRSF000428">
    <property type="entry name" value="P_Ac_trans"/>
    <property type="match status" value="1"/>
</dbReference>
<dbReference type="GO" id="GO:0008959">
    <property type="term" value="F:phosphate acetyltransferase activity"/>
    <property type="evidence" value="ECO:0007669"/>
    <property type="project" value="UniProtKB-EC"/>
</dbReference>
<sequence>MNLIKSCADWCRQQPRHVVFPDALDERAISAAVSLAESGGMHPVLLGNPLEIHSLALGKGIALGSVPIIDPATSSRLDAYAGALHQRLAKKGVSLEEARQQLKDPLWYGAMMLSAGDTDCCVAGNLSATSLVLKAALRVIGAAEGIKTVSSLFFMISPEDGRVFGFSDCGVVPEPTTEQLADIAISSADSYRNVTGDEARIAMLSFSSVGSVKHPSVTVVQEAVRMVRERRPDLKVDGELQFDAAFVPSVAARKVPGSLVAGSANVFVFPSLAAGNIGYKIAERLGGFSALGPMIQGLDLPMHDLSRGCSAQDMVEVSLLAMKMAFGGEGGHREMSLDDGRNAGTGVMGSKALKTATTAG</sequence>
<dbReference type="InterPro" id="IPR002505">
    <property type="entry name" value="PTA_PTB"/>
</dbReference>
<dbReference type="RefSeq" id="WP_119771949.1">
    <property type="nucleotide sequence ID" value="NZ_QYUO01000003.1"/>
</dbReference>
<comment type="caution">
    <text evidence="6">The sequence shown here is derived from an EMBL/GenBank/DDBJ whole genome shotgun (WGS) entry which is preliminary data.</text>
</comment>
<dbReference type="InterPro" id="IPR004614">
    <property type="entry name" value="P_AcTrfase"/>
</dbReference>
<organism evidence="6 7">
    <name type="scientific">Noviherbaspirillum saxi</name>
    <dbReference type="NCBI Taxonomy" id="2320863"/>
    <lineage>
        <taxon>Bacteria</taxon>
        <taxon>Pseudomonadati</taxon>
        <taxon>Pseudomonadota</taxon>
        <taxon>Betaproteobacteria</taxon>
        <taxon>Burkholderiales</taxon>
        <taxon>Oxalobacteraceae</taxon>
        <taxon>Noviherbaspirillum</taxon>
    </lineage>
</organism>
<name>A0A3A3G1W6_9BURK</name>
<reference evidence="7" key="1">
    <citation type="submission" date="2018-09" db="EMBL/GenBank/DDBJ databases">
        <authorList>
            <person name="Zhu H."/>
        </authorList>
    </citation>
    <scope>NUCLEOTIDE SEQUENCE [LARGE SCALE GENOMIC DNA]</scope>
    <source>
        <strain evidence="7">K1R23-30</strain>
    </source>
</reference>
<feature type="domain" description="Phosphate acetyl/butaryl transferase" evidence="5">
    <location>
        <begin position="5"/>
        <end position="321"/>
    </location>
</feature>
<dbReference type="InterPro" id="IPR050500">
    <property type="entry name" value="Phos_Acetyltrans/Butyryltrans"/>
</dbReference>
<dbReference type="NCBIfam" id="TIGR00651">
    <property type="entry name" value="pta"/>
    <property type="match status" value="1"/>
</dbReference>
<evidence type="ECO:0000256" key="1">
    <source>
        <dbReference type="ARBA" id="ARBA00005656"/>
    </source>
</evidence>
<dbReference type="InterPro" id="IPR042112">
    <property type="entry name" value="P_AcTrfase_dom2"/>
</dbReference>
<evidence type="ECO:0000313" key="7">
    <source>
        <dbReference type="Proteomes" id="UP000265955"/>
    </source>
</evidence>
<evidence type="ECO:0000256" key="2">
    <source>
        <dbReference type="ARBA" id="ARBA00012707"/>
    </source>
</evidence>
<dbReference type="Gene3D" id="3.40.50.10950">
    <property type="match status" value="1"/>
</dbReference>
<dbReference type="EMBL" id="QYUO01000003">
    <property type="protein sequence ID" value="RJF92063.1"/>
    <property type="molecule type" value="Genomic_DNA"/>
</dbReference>
<dbReference type="OrthoDB" id="9805787at2"/>
<dbReference type="Pfam" id="PF01515">
    <property type="entry name" value="PTA_PTB"/>
    <property type="match status" value="1"/>
</dbReference>
<gene>
    <name evidence="6" type="primary">pta</name>
    <name evidence="6" type="ORF">D3871_25755</name>
</gene>
<accession>A0A3A3G1W6</accession>
<dbReference type="Gene3D" id="3.40.50.10750">
    <property type="entry name" value="Isocitrate/Isopropylmalate dehydrogenase-like"/>
    <property type="match status" value="1"/>
</dbReference>
<evidence type="ECO:0000259" key="5">
    <source>
        <dbReference type="Pfam" id="PF01515"/>
    </source>
</evidence>
<proteinExistence type="inferred from homology"/>
<dbReference type="InterPro" id="IPR042113">
    <property type="entry name" value="P_AcTrfase_dom1"/>
</dbReference>
<dbReference type="InterPro" id="IPR012147">
    <property type="entry name" value="P_Ac_Bu_trans"/>
</dbReference>
<evidence type="ECO:0000256" key="4">
    <source>
        <dbReference type="ARBA" id="ARBA00023315"/>
    </source>
</evidence>
<evidence type="ECO:0000313" key="6">
    <source>
        <dbReference type="EMBL" id="RJF92063.1"/>
    </source>
</evidence>
<dbReference type="PANTHER" id="PTHR43356">
    <property type="entry name" value="PHOSPHATE ACETYLTRANSFERASE"/>
    <property type="match status" value="1"/>
</dbReference>
<keyword evidence="4 6" id="KW-0012">Acyltransferase</keyword>
<evidence type="ECO:0000256" key="3">
    <source>
        <dbReference type="ARBA" id="ARBA00022679"/>
    </source>
</evidence>